<feature type="non-terminal residue" evidence="13">
    <location>
        <position position="1"/>
    </location>
</feature>
<evidence type="ECO:0000256" key="7">
    <source>
        <dbReference type="ARBA" id="ARBA00023004"/>
    </source>
</evidence>
<proteinExistence type="inferred from homology"/>
<evidence type="ECO:0000259" key="12">
    <source>
        <dbReference type="PROSITE" id="PS50873"/>
    </source>
</evidence>
<dbReference type="PRINTS" id="PR00461">
    <property type="entry name" value="PLPEROXIDASE"/>
</dbReference>
<dbReference type="GO" id="GO:0020037">
    <property type="term" value="F:heme binding"/>
    <property type="evidence" value="ECO:0007669"/>
    <property type="project" value="InterPro"/>
</dbReference>
<evidence type="ECO:0000256" key="3">
    <source>
        <dbReference type="ARBA" id="ARBA00022559"/>
    </source>
</evidence>
<dbReference type="PRINTS" id="PR00458">
    <property type="entry name" value="PEROXIDASE"/>
</dbReference>
<comment type="cofactor">
    <cofactor evidence="2">
        <name>heme b</name>
        <dbReference type="ChEBI" id="CHEBI:60344"/>
    </cofactor>
</comment>
<dbReference type="InterPro" id="IPR002016">
    <property type="entry name" value="Haem_peroxidase"/>
</dbReference>
<name>A0AA38G487_TAXCH</name>
<evidence type="ECO:0000256" key="9">
    <source>
        <dbReference type="PIRSR" id="PIRSR600823-3"/>
    </source>
</evidence>
<comment type="cofactor">
    <cofactor evidence="9">
        <name>Ca(2+)</name>
        <dbReference type="ChEBI" id="CHEBI:29108"/>
    </cofactor>
    <text evidence="9">Binds 2 calcium ions per subunit.</text>
</comment>
<evidence type="ECO:0000256" key="8">
    <source>
        <dbReference type="PIRSR" id="PIRSR600823-2"/>
    </source>
</evidence>
<evidence type="ECO:0000256" key="5">
    <source>
        <dbReference type="ARBA" id="ARBA00022723"/>
    </source>
</evidence>
<keyword evidence="5 9" id="KW-0479">Metal-binding</keyword>
<reference evidence="13 14" key="1">
    <citation type="journal article" date="2021" name="Nat. Plants">
        <title>The Taxus genome provides insights into paclitaxel biosynthesis.</title>
        <authorList>
            <person name="Xiong X."/>
            <person name="Gou J."/>
            <person name="Liao Q."/>
            <person name="Li Y."/>
            <person name="Zhou Q."/>
            <person name="Bi G."/>
            <person name="Li C."/>
            <person name="Du R."/>
            <person name="Wang X."/>
            <person name="Sun T."/>
            <person name="Guo L."/>
            <person name="Liang H."/>
            <person name="Lu P."/>
            <person name="Wu Y."/>
            <person name="Zhang Z."/>
            <person name="Ro D.K."/>
            <person name="Shang Y."/>
            <person name="Huang S."/>
            <person name="Yan J."/>
        </authorList>
    </citation>
    <scope>NUCLEOTIDE SEQUENCE [LARGE SCALE GENOMIC DNA]</scope>
    <source>
        <strain evidence="13">Ta-2019</strain>
    </source>
</reference>
<feature type="region of interest" description="Disordered" evidence="11">
    <location>
        <begin position="77"/>
        <end position="96"/>
    </location>
</feature>
<dbReference type="Gene3D" id="1.10.420.10">
    <property type="entry name" value="Peroxidase, domain 2"/>
    <property type="match status" value="1"/>
</dbReference>
<dbReference type="GO" id="GO:0140825">
    <property type="term" value="F:lactoperoxidase activity"/>
    <property type="evidence" value="ECO:0007669"/>
    <property type="project" value="UniProtKB-EC"/>
</dbReference>
<keyword evidence="6" id="KW-0560">Oxidoreductase</keyword>
<dbReference type="OMA" id="STRYMVA"/>
<gene>
    <name evidence="13" type="ORF">KI387_023146</name>
</gene>
<evidence type="ECO:0000256" key="10">
    <source>
        <dbReference type="RuleBase" id="RU004241"/>
    </source>
</evidence>
<sequence>GCDGSVLLDDSSTVTGEKTARPNANSVRGFEVIDTIKTQVEKACSGVVSCADILAIAARDSVVELGGPSWTVQLGRRDSRSASLSGANNQIPAPTSSLSSLITTFSNQGLSTKDMVALS</sequence>
<keyword evidence="7" id="KW-0408">Iron</keyword>
<feature type="binding site" evidence="8">
    <location>
        <position position="92"/>
    </location>
    <ligand>
        <name>substrate</name>
    </ligand>
</feature>
<dbReference type="Pfam" id="PF00141">
    <property type="entry name" value="peroxidase"/>
    <property type="match status" value="1"/>
</dbReference>
<dbReference type="SUPFAM" id="SSF48113">
    <property type="entry name" value="Heme-dependent peroxidases"/>
    <property type="match status" value="1"/>
</dbReference>
<dbReference type="InterPro" id="IPR000823">
    <property type="entry name" value="Peroxidase_pln"/>
</dbReference>
<feature type="binding site" evidence="9">
    <location>
        <position position="5"/>
    </location>
    <ligand>
        <name>Ca(2+)</name>
        <dbReference type="ChEBI" id="CHEBI:29108"/>
        <label>1</label>
    </ligand>
</feature>
<dbReference type="PANTHER" id="PTHR31388:SF24">
    <property type="entry name" value="PEROXIDASE 52"/>
    <property type="match status" value="1"/>
</dbReference>
<keyword evidence="4" id="KW-0349">Heme</keyword>
<feature type="domain" description="Plant heme peroxidase family profile" evidence="12">
    <location>
        <begin position="1"/>
        <end position="119"/>
    </location>
</feature>
<evidence type="ECO:0000256" key="11">
    <source>
        <dbReference type="SAM" id="MobiDB-lite"/>
    </source>
</evidence>
<dbReference type="GO" id="GO:0006979">
    <property type="term" value="P:response to oxidative stress"/>
    <property type="evidence" value="ECO:0007669"/>
    <property type="project" value="InterPro"/>
</dbReference>
<keyword evidence="14" id="KW-1185">Reference proteome</keyword>
<evidence type="ECO:0000313" key="13">
    <source>
        <dbReference type="EMBL" id="KAH9314519.1"/>
    </source>
</evidence>
<dbReference type="GO" id="GO:0046872">
    <property type="term" value="F:metal ion binding"/>
    <property type="evidence" value="ECO:0007669"/>
    <property type="project" value="UniProtKB-KW"/>
</dbReference>
<dbReference type="Gene3D" id="1.10.520.10">
    <property type="match status" value="1"/>
</dbReference>
<dbReference type="EMBL" id="JAHRHJ020000005">
    <property type="protein sequence ID" value="KAH9314519.1"/>
    <property type="molecule type" value="Genomic_DNA"/>
</dbReference>
<comment type="caution">
    <text evidence="13">The sequence shown here is derived from an EMBL/GenBank/DDBJ whole genome shotgun (WGS) entry which is preliminary data.</text>
</comment>
<dbReference type="InterPro" id="IPR010255">
    <property type="entry name" value="Haem_peroxidase_sf"/>
</dbReference>
<dbReference type="PANTHER" id="PTHR31388">
    <property type="entry name" value="PEROXIDASE 72-RELATED"/>
    <property type="match status" value="1"/>
</dbReference>
<organism evidence="13 14">
    <name type="scientific">Taxus chinensis</name>
    <name type="common">Chinese yew</name>
    <name type="synonym">Taxus wallichiana var. chinensis</name>
    <dbReference type="NCBI Taxonomy" id="29808"/>
    <lineage>
        <taxon>Eukaryota</taxon>
        <taxon>Viridiplantae</taxon>
        <taxon>Streptophyta</taxon>
        <taxon>Embryophyta</taxon>
        <taxon>Tracheophyta</taxon>
        <taxon>Spermatophyta</taxon>
        <taxon>Pinopsida</taxon>
        <taxon>Pinidae</taxon>
        <taxon>Conifers II</taxon>
        <taxon>Cupressales</taxon>
        <taxon>Taxaceae</taxon>
        <taxon>Taxus</taxon>
    </lineage>
</organism>
<accession>A0AA38G487</accession>
<feature type="binding site" evidence="9">
    <location>
        <position position="1"/>
    </location>
    <ligand>
        <name>Ca(2+)</name>
        <dbReference type="ChEBI" id="CHEBI:29108"/>
        <label>1</label>
    </ligand>
</feature>
<evidence type="ECO:0000256" key="1">
    <source>
        <dbReference type="ARBA" id="ARBA00000189"/>
    </source>
</evidence>
<evidence type="ECO:0000256" key="2">
    <source>
        <dbReference type="ARBA" id="ARBA00001970"/>
    </source>
</evidence>
<keyword evidence="3" id="KW-0575">Peroxidase</keyword>
<feature type="compositionally biased region" description="Polar residues" evidence="11">
    <location>
        <begin position="10"/>
        <end position="21"/>
    </location>
</feature>
<feature type="region of interest" description="Disordered" evidence="11">
    <location>
        <begin position="1"/>
        <end position="21"/>
    </location>
</feature>
<keyword evidence="9" id="KW-0106">Calcium</keyword>
<evidence type="ECO:0000313" key="14">
    <source>
        <dbReference type="Proteomes" id="UP000824469"/>
    </source>
</evidence>
<dbReference type="AlphaFoldDB" id="A0AA38G487"/>
<dbReference type="PROSITE" id="PS50873">
    <property type="entry name" value="PEROXIDASE_4"/>
    <property type="match status" value="1"/>
</dbReference>
<feature type="compositionally biased region" description="Polar residues" evidence="11">
    <location>
        <begin position="81"/>
        <end position="94"/>
    </location>
</feature>
<feature type="binding site" evidence="9">
    <location>
        <position position="3"/>
    </location>
    <ligand>
        <name>Ca(2+)</name>
        <dbReference type="ChEBI" id="CHEBI:29108"/>
        <label>1</label>
    </ligand>
</feature>
<protein>
    <recommendedName>
        <fullName evidence="12">Plant heme peroxidase family profile domain-containing protein</fullName>
    </recommendedName>
</protein>
<feature type="non-terminal residue" evidence="13">
    <location>
        <position position="119"/>
    </location>
</feature>
<comment type="similarity">
    <text evidence="10">Belongs to the peroxidase family.</text>
</comment>
<comment type="catalytic activity">
    <reaction evidence="1">
        <text>2 a phenolic donor + H2O2 = 2 a phenolic radical donor + 2 H2O</text>
        <dbReference type="Rhea" id="RHEA:56136"/>
        <dbReference type="ChEBI" id="CHEBI:15377"/>
        <dbReference type="ChEBI" id="CHEBI:16240"/>
        <dbReference type="ChEBI" id="CHEBI:139520"/>
        <dbReference type="ChEBI" id="CHEBI:139521"/>
        <dbReference type="EC" id="1.11.1.7"/>
    </reaction>
</comment>
<dbReference type="Proteomes" id="UP000824469">
    <property type="component" value="Unassembled WGS sequence"/>
</dbReference>
<evidence type="ECO:0000256" key="4">
    <source>
        <dbReference type="ARBA" id="ARBA00022617"/>
    </source>
</evidence>
<feature type="binding site" evidence="9">
    <location>
        <position position="17"/>
    </location>
    <ligand>
        <name>Ca(2+)</name>
        <dbReference type="ChEBI" id="CHEBI:29108"/>
        <label>1</label>
    </ligand>
</feature>
<evidence type="ECO:0000256" key="6">
    <source>
        <dbReference type="ARBA" id="ARBA00023002"/>
    </source>
</evidence>